<keyword evidence="1" id="KW-1277">Toxin-antitoxin system</keyword>
<name>A0ABW3W3N0_9ACTN</name>
<comment type="caution">
    <text evidence="2">The sequence shown here is derived from an EMBL/GenBank/DDBJ whole genome shotgun (WGS) entry which is preliminary data.</text>
</comment>
<dbReference type="Proteomes" id="UP001597229">
    <property type="component" value="Unassembled WGS sequence"/>
</dbReference>
<gene>
    <name evidence="2" type="ORF">ACFQ3F_14960</name>
</gene>
<reference evidence="3" key="1">
    <citation type="journal article" date="2019" name="Int. J. Syst. Evol. Microbiol.">
        <title>The Global Catalogue of Microorganisms (GCM) 10K type strain sequencing project: providing services to taxonomists for standard genome sequencing and annotation.</title>
        <authorList>
            <consortium name="The Broad Institute Genomics Platform"/>
            <consortium name="The Broad Institute Genome Sequencing Center for Infectious Disease"/>
            <person name="Wu L."/>
            <person name="Ma J."/>
        </authorList>
    </citation>
    <scope>NUCLEOTIDE SEQUENCE [LARGE SCALE GENOMIC DNA]</scope>
    <source>
        <strain evidence="3">CCUG 52478</strain>
    </source>
</reference>
<dbReference type="EMBL" id="JBHTLX010000020">
    <property type="protein sequence ID" value="MFD1249095.1"/>
    <property type="molecule type" value="Genomic_DNA"/>
</dbReference>
<dbReference type="Pfam" id="PF05016">
    <property type="entry name" value="ParE_toxin"/>
    <property type="match status" value="1"/>
</dbReference>
<dbReference type="Gene3D" id="3.30.2310.20">
    <property type="entry name" value="RelE-like"/>
    <property type="match status" value="1"/>
</dbReference>
<dbReference type="InterPro" id="IPR035093">
    <property type="entry name" value="RelE/ParE_toxin_dom_sf"/>
</dbReference>
<accession>A0ABW3W3N0</accession>
<sequence>MRDRYVRYDECPGLSLSLRVFYRVGDDQLIVLRVLHRRRDRAELWDGSEARE</sequence>
<protein>
    <submittedName>
        <fullName evidence="2">Type II toxin-antitoxin system RelE/ParE family toxin</fullName>
    </submittedName>
</protein>
<dbReference type="RefSeq" id="WP_367922007.1">
    <property type="nucleotide sequence ID" value="NZ_BAABAC010000049.1"/>
</dbReference>
<dbReference type="InterPro" id="IPR007712">
    <property type="entry name" value="RelE/ParE_toxin"/>
</dbReference>
<evidence type="ECO:0000313" key="3">
    <source>
        <dbReference type="Proteomes" id="UP001597229"/>
    </source>
</evidence>
<keyword evidence="3" id="KW-1185">Reference proteome</keyword>
<proteinExistence type="predicted"/>
<evidence type="ECO:0000256" key="1">
    <source>
        <dbReference type="ARBA" id="ARBA00022649"/>
    </source>
</evidence>
<organism evidence="2 3">
    <name type="scientific">Nocardioides ginsengisoli</name>
    <dbReference type="NCBI Taxonomy" id="363868"/>
    <lineage>
        <taxon>Bacteria</taxon>
        <taxon>Bacillati</taxon>
        <taxon>Actinomycetota</taxon>
        <taxon>Actinomycetes</taxon>
        <taxon>Propionibacteriales</taxon>
        <taxon>Nocardioidaceae</taxon>
        <taxon>Nocardioides</taxon>
    </lineage>
</organism>
<evidence type="ECO:0000313" key="2">
    <source>
        <dbReference type="EMBL" id="MFD1249095.1"/>
    </source>
</evidence>